<keyword evidence="3" id="KW-0378">Hydrolase</keyword>
<evidence type="ECO:0000313" key="8">
    <source>
        <dbReference type="Proteomes" id="UP000679388"/>
    </source>
</evidence>
<dbReference type="PANTHER" id="PTHR10465">
    <property type="entry name" value="TRANSMEMBRANE GTPASE FZO1"/>
    <property type="match status" value="1"/>
</dbReference>
<dbReference type="GeneID" id="70092655"/>
<organism evidence="7 8">
    <name type="scientific">Acinetobacter junii</name>
    <dbReference type="NCBI Taxonomy" id="40215"/>
    <lineage>
        <taxon>Bacteria</taxon>
        <taxon>Pseudomonadati</taxon>
        <taxon>Pseudomonadota</taxon>
        <taxon>Gammaproteobacteria</taxon>
        <taxon>Moraxellales</taxon>
        <taxon>Moraxellaceae</taxon>
        <taxon>Acinetobacter</taxon>
    </lineage>
</organism>
<dbReference type="Pfam" id="PF00350">
    <property type="entry name" value="Dynamin_N"/>
    <property type="match status" value="1"/>
</dbReference>
<evidence type="ECO:0000313" key="7">
    <source>
        <dbReference type="EMBL" id="QUY35425.1"/>
    </source>
</evidence>
<sequence length="286" mass="33239">MATMSAGKTTCINALLGTELLHSANEATTATITEIRSSNKELIRCYGESKKLVEEVFDIAPEKIRELNSNEKINEIFIEGNFNIDENLVIVDTPGPNNSRDNNHKNLSYNYILNSKFDFLIYVINSTQPFINDDVQYLKFIYKNVKSNKIIFLVNKLDDFDLENESIENFKINLEKYLNELGFNNPVIFGVSAYRALLIKKLIYQEKMSRKERRDLLNLIDESEDILGSELISLSPNMINNVKVENRFGFLGEDFQDLKYLNEIYCKTGFPYFEFYLKNRIHELNK</sequence>
<evidence type="ECO:0000256" key="1">
    <source>
        <dbReference type="ARBA" id="ARBA00004370"/>
    </source>
</evidence>
<dbReference type="SUPFAM" id="SSF52540">
    <property type="entry name" value="P-loop containing nucleoside triphosphate hydrolases"/>
    <property type="match status" value="1"/>
</dbReference>
<proteinExistence type="predicted"/>
<dbReference type="Gene3D" id="3.40.50.300">
    <property type="entry name" value="P-loop containing nucleotide triphosphate hydrolases"/>
    <property type="match status" value="1"/>
</dbReference>
<accession>A0AAX1MED0</accession>
<protein>
    <submittedName>
        <fullName evidence="7">Dynamin family protein</fullName>
    </submittedName>
</protein>
<keyword evidence="5" id="KW-0472">Membrane</keyword>
<name>A0AAX1MED0_ACIJU</name>
<reference evidence="7" key="1">
    <citation type="submission" date="2020-07" db="EMBL/GenBank/DDBJ databases">
        <title>Acinetobacter junii strain YR7 chromosome and plasmid pNDM-YR7.</title>
        <authorList>
            <person name="Tang B."/>
        </authorList>
    </citation>
    <scope>NUCLEOTIDE SEQUENCE</scope>
    <source>
        <strain evidence="7">YR7</strain>
    </source>
</reference>
<dbReference type="InterPro" id="IPR027417">
    <property type="entry name" value="P-loop_NTPase"/>
</dbReference>
<dbReference type="RefSeq" id="WP_212638357.1">
    <property type="nucleotide sequence ID" value="NZ_CP059558.1"/>
</dbReference>
<dbReference type="GO" id="GO:0005525">
    <property type="term" value="F:GTP binding"/>
    <property type="evidence" value="ECO:0007669"/>
    <property type="project" value="UniProtKB-KW"/>
</dbReference>
<dbReference type="AlphaFoldDB" id="A0AAX1MED0"/>
<dbReference type="EMBL" id="CP059558">
    <property type="protein sequence ID" value="QUY35425.1"/>
    <property type="molecule type" value="Genomic_DNA"/>
</dbReference>
<evidence type="ECO:0000259" key="6">
    <source>
        <dbReference type="Pfam" id="PF00350"/>
    </source>
</evidence>
<gene>
    <name evidence="7" type="ORF">H2677_09025</name>
</gene>
<evidence type="ECO:0000256" key="5">
    <source>
        <dbReference type="ARBA" id="ARBA00023136"/>
    </source>
</evidence>
<keyword evidence="2" id="KW-0547">Nucleotide-binding</keyword>
<dbReference type="InterPro" id="IPR045063">
    <property type="entry name" value="Dynamin_N"/>
</dbReference>
<keyword evidence="4" id="KW-0342">GTP-binding</keyword>
<evidence type="ECO:0000256" key="2">
    <source>
        <dbReference type="ARBA" id="ARBA00022741"/>
    </source>
</evidence>
<dbReference type="GO" id="GO:0016020">
    <property type="term" value="C:membrane"/>
    <property type="evidence" value="ECO:0007669"/>
    <property type="project" value="UniProtKB-SubCell"/>
</dbReference>
<dbReference type="InterPro" id="IPR027094">
    <property type="entry name" value="Mitofusin_fam"/>
</dbReference>
<evidence type="ECO:0000256" key="3">
    <source>
        <dbReference type="ARBA" id="ARBA00022801"/>
    </source>
</evidence>
<evidence type="ECO:0000256" key="4">
    <source>
        <dbReference type="ARBA" id="ARBA00023134"/>
    </source>
</evidence>
<feature type="domain" description="Dynamin N-terminal" evidence="6">
    <location>
        <begin position="4"/>
        <end position="156"/>
    </location>
</feature>
<dbReference type="PANTHER" id="PTHR10465:SF0">
    <property type="entry name" value="SARCALUMENIN"/>
    <property type="match status" value="1"/>
</dbReference>
<dbReference type="GO" id="GO:0003924">
    <property type="term" value="F:GTPase activity"/>
    <property type="evidence" value="ECO:0007669"/>
    <property type="project" value="InterPro"/>
</dbReference>
<comment type="subcellular location">
    <subcellularLocation>
        <location evidence="1">Membrane</location>
    </subcellularLocation>
</comment>
<dbReference type="GO" id="GO:0008053">
    <property type="term" value="P:mitochondrial fusion"/>
    <property type="evidence" value="ECO:0007669"/>
    <property type="project" value="TreeGrafter"/>
</dbReference>
<dbReference type="Proteomes" id="UP000679388">
    <property type="component" value="Chromosome"/>
</dbReference>